<dbReference type="InterPro" id="IPR054082">
    <property type="entry name" value="Talin_IBS2B"/>
</dbReference>
<dbReference type="SUPFAM" id="SSF109885">
    <property type="entry name" value="I/LWEQ domain"/>
    <property type="match status" value="2"/>
</dbReference>
<feature type="coiled-coil region" evidence="3">
    <location>
        <begin position="1367"/>
        <end position="1394"/>
    </location>
</feature>
<evidence type="ECO:0000256" key="1">
    <source>
        <dbReference type="ARBA" id="ARBA00004496"/>
    </source>
</evidence>
<dbReference type="InterPro" id="IPR054060">
    <property type="entry name" value="TLN1-like_RS"/>
</dbReference>
<dbReference type="GO" id="GO:0005737">
    <property type="term" value="C:cytoplasm"/>
    <property type="evidence" value="ECO:0007669"/>
    <property type="project" value="UniProtKB-SubCell"/>
</dbReference>
<dbReference type="Ensembl" id="ENSSTUT00000010795.1">
    <property type="protein sequence ID" value="ENSSTUP00000010135.1"/>
    <property type="gene ID" value="ENSSTUG00000001276.1"/>
</dbReference>
<dbReference type="InterPro" id="IPR035964">
    <property type="entry name" value="I/LWEQ_dom_sf"/>
</dbReference>
<dbReference type="Gene3D" id="1.20.1410.10">
    <property type="entry name" value="I/LWEQ domain"/>
    <property type="match status" value="1"/>
</dbReference>
<dbReference type="GO" id="GO:0005925">
    <property type="term" value="C:focal adhesion"/>
    <property type="evidence" value="ECO:0007669"/>
    <property type="project" value="TreeGrafter"/>
</dbReference>
<dbReference type="GeneTree" id="ENSGT00940000154699"/>
<gene>
    <name evidence="5" type="primary">LOC115203319</name>
</gene>
<keyword evidence="3" id="KW-0175">Coiled coil</keyword>
<reference evidence="5" key="2">
    <citation type="submission" date="2025-09" db="UniProtKB">
        <authorList>
            <consortium name="Ensembl"/>
        </authorList>
    </citation>
    <scope>IDENTIFICATION</scope>
</reference>
<dbReference type="Pfam" id="PF08913">
    <property type="entry name" value="VBS"/>
    <property type="match status" value="1"/>
</dbReference>
<dbReference type="FunFam" id="1.20.1420.10:FF:000005">
    <property type="entry name" value="Talin 2"/>
    <property type="match status" value="1"/>
</dbReference>
<feature type="domain" description="I/LWEQ" evidence="4">
    <location>
        <begin position="1160"/>
        <end position="1399"/>
    </location>
</feature>
<dbReference type="Gene3D" id="1.20.120.230">
    <property type="entry name" value="Alpha-catenin/vinculin-like"/>
    <property type="match status" value="2"/>
</dbReference>
<dbReference type="InterPro" id="IPR036723">
    <property type="entry name" value="Alpha-catenin/vinculin-like_sf"/>
</dbReference>
<dbReference type="InterPro" id="IPR015009">
    <property type="entry name" value="Vinculin-bd_dom"/>
</dbReference>
<dbReference type="FunFam" id="1.20.1420.10:FF:000007">
    <property type="entry name" value="Talin 2"/>
    <property type="match status" value="1"/>
</dbReference>
<dbReference type="GO" id="GO:0098609">
    <property type="term" value="P:cell-cell adhesion"/>
    <property type="evidence" value="ECO:0007669"/>
    <property type="project" value="TreeGrafter"/>
</dbReference>
<reference evidence="5" key="1">
    <citation type="submission" date="2025-08" db="UniProtKB">
        <authorList>
            <consortium name="Ensembl"/>
        </authorList>
    </citation>
    <scope>IDENTIFICATION</scope>
</reference>
<name>A0A673WDY8_SALTR</name>
<comment type="subcellular location">
    <subcellularLocation>
        <location evidence="1">Cytoplasm</location>
    </subcellularLocation>
</comment>
<dbReference type="FunFam" id="1.20.120.230:FF:000002">
    <property type="entry name" value="Talin 2"/>
    <property type="match status" value="1"/>
</dbReference>
<dbReference type="GO" id="GO:0030036">
    <property type="term" value="P:actin cytoskeleton organization"/>
    <property type="evidence" value="ECO:0007669"/>
    <property type="project" value="TreeGrafter"/>
</dbReference>
<protein>
    <submittedName>
        <fullName evidence="5">Talin 2a</fullName>
    </submittedName>
</protein>
<evidence type="ECO:0000256" key="3">
    <source>
        <dbReference type="SAM" id="Coils"/>
    </source>
</evidence>
<dbReference type="PANTHER" id="PTHR19981">
    <property type="entry name" value="TALIN"/>
    <property type="match status" value="1"/>
</dbReference>
<evidence type="ECO:0000256" key="2">
    <source>
        <dbReference type="ARBA" id="ARBA00022490"/>
    </source>
</evidence>
<evidence type="ECO:0000313" key="5">
    <source>
        <dbReference type="Ensembl" id="ENSSTUP00000010135.1"/>
    </source>
</evidence>
<dbReference type="Gene3D" id="1.20.1420.10">
    <property type="entry name" value="Talin, central domain"/>
    <property type="match status" value="6"/>
</dbReference>
<sequence>MAQLLTCAAQGNEHYTGLAARETAQALKTLAQAARGVAASTTNPQAAASMLDSACDVMEGSAMLIHEAKQALVSPGDAESQQRLAQVAKAVSHSLNNCVNCLPGQKDVDMALRSIGEASKKLLGETLPPSTRSFQEAQSELNQTAADLNQSAGDVVHASRGSSTQLADASGKFSEDFDEFLDAGIEMAGHTQRKDEQIQVIGNLKNISMASSKLLLAAKSLSVDPGAANAKNLLAAAARAVTESINQLITLATQQAPGQKECDNALRELEAVKGMLANPNEPVSNLSYFDCIESVMENSKVLGESMAGISQNCKTGDVPAFGGCVGLASKALCGLTEAAGQASYLVGVSDPNSQAGHQGLVDAIQFARANQAIQMACQNLVDPDSSPSQVLSSATIVAKHTSALCNACRLASSKTANPTAKRHFVQSAKEVANSTANLVKTIKALDGDFSQENRNTCLVATAPLIEAVENLTAFASNPEFASVPAQISNEGSAAQEPILLSARAMLDSSTHLLKTARSLVINPKDPPTWSVLAGHSRTVSDSIKGLITAIRDKAPGQRECDYSIDNINRCIRNIEQASLAAVSQNLASRDDISLEALQEQLTSTVQEIGYLIDPISTAARGEAAQLGHKVTQLAGYYEPLIRASVGVASKLQVHQQQMAFLDQTKTLAESALQMIYAAKEGGGNPKASHTHDAIAEAAQLMREAVDDIMVTLNEAASEGGMVGAMVDSIAEAMGRVSGMTKSVTCPEEMGGLASRVTTDYSQLALQGRLAAHTAEPQEIGFQIKAGVQELGHGCIFLVQKAGALQITPSDSYTKRELIECARTVTEKVSMVLSALQAGNKGTQACITAASAVSGIIADLDTTIMFASAGTLNAENDESFADHRENILKTAKALVEDTKMLVSGAASGQDRLAQAAQSSAKTITQLTDVVKLGAASIGSDDPETQVVLINAVKDVAKALAELIGATKCAAGKAADDPSMYQLKSAAKVMVTNVTSLLKTVKAVEDEATRGTRALEATIECIKQELAVFQSKDVPEKSTTPEEFIRMTKGITTATAKAVAAGNSARQEDVISTANLSRKAIFDMLTTCKQAAYHQEVNKDVRSRALLYGTECTTGYIDLLEHVLLVLQGPTAEQKQQLVFYSKRVAGAVTELIQTAEAMKGTEWVDPEDPTVIAETELLGAAASIEAAAKKLEQLKPRAKPKQADETLDFEEQILEAAKSIAAATSALVKSASAAQRELVAQGKVGSIPANAVDDGQWSQGLISAARMVAAATSNLCEAANASVQGQASEEKLISSAKQVAASTAQLLVACKVKADQDSEAMRRLQAAGNAVKRASDNLVRAAQKAAFHKADDDNVVVKTKFVGGIAQIIAAQEEMLRKERELEEARKKLAQIRQQQYKFLPSELREDEN</sequence>
<dbReference type="CDD" id="cd12150">
    <property type="entry name" value="talin-RS"/>
    <property type="match status" value="1"/>
</dbReference>
<dbReference type="GO" id="GO:0005178">
    <property type="term" value="F:integrin binding"/>
    <property type="evidence" value="ECO:0007669"/>
    <property type="project" value="TreeGrafter"/>
</dbReference>
<evidence type="ECO:0000313" key="6">
    <source>
        <dbReference type="Proteomes" id="UP000472277"/>
    </source>
</evidence>
<keyword evidence="2" id="KW-0963">Cytoplasm</keyword>
<dbReference type="InterPro" id="IPR002558">
    <property type="entry name" value="ILWEQ_dom"/>
</dbReference>
<evidence type="ECO:0000259" key="4">
    <source>
        <dbReference type="PROSITE" id="PS50945"/>
    </source>
</evidence>
<dbReference type="Proteomes" id="UP000472277">
    <property type="component" value="Chromosome 12"/>
</dbReference>
<proteinExistence type="predicted"/>
<dbReference type="FunFam" id="1.20.1420.10:FF:000001">
    <property type="entry name" value="Talin 2"/>
    <property type="match status" value="1"/>
</dbReference>
<dbReference type="SUPFAM" id="SSF47220">
    <property type="entry name" value="alpha-catenin/vinculin-like"/>
    <property type="match status" value="6"/>
</dbReference>
<keyword evidence="6" id="KW-1185">Reference proteome</keyword>
<dbReference type="GO" id="GO:0005886">
    <property type="term" value="C:plasma membrane"/>
    <property type="evidence" value="ECO:0007669"/>
    <property type="project" value="TreeGrafter"/>
</dbReference>
<dbReference type="FunFam" id="1.20.1420.10:FF:000002">
    <property type="entry name" value="Talin 2"/>
    <property type="match status" value="1"/>
</dbReference>
<dbReference type="SMART" id="SM00307">
    <property type="entry name" value="ILWEQ"/>
    <property type="match status" value="1"/>
</dbReference>
<accession>A0A673WDY8</accession>
<dbReference type="FunFam" id="1.20.1410.10:FF:000001">
    <property type="entry name" value="Talin 2"/>
    <property type="match status" value="1"/>
</dbReference>
<dbReference type="PROSITE" id="PS50945">
    <property type="entry name" value="I_LWEQ"/>
    <property type="match status" value="1"/>
</dbReference>
<dbReference type="Pfam" id="PF21865">
    <property type="entry name" value="TLN1-like_RS"/>
    <property type="match status" value="3"/>
</dbReference>
<dbReference type="GO" id="GO:0051015">
    <property type="term" value="F:actin filament binding"/>
    <property type="evidence" value="ECO:0007669"/>
    <property type="project" value="InterPro"/>
</dbReference>
<dbReference type="InterPro" id="IPR037438">
    <property type="entry name" value="Talin1/2-RS"/>
</dbReference>
<dbReference type="Pfam" id="PF01608">
    <property type="entry name" value="I_LWEQ"/>
    <property type="match status" value="1"/>
</dbReference>
<organism evidence="5 6">
    <name type="scientific">Salmo trutta</name>
    <name type="common">Brown trout</name>
    <dbReference type="NCBI Taxonomy" id="8032"/>
    <lineage>
        <taxon>Eukaryota</taxon>
        <taxon>Metazoa</taxon>
        <taxon>Chordata</taxon>
        <taxon>Craniata</taxon>
        <taxon>Vertebrata</taxon>
        <taxon>Euteleostomi</taxon>
        <taxon>Actinopterygii</taxon>
        <taxon>Neopterygii</taxon>
        <taxon>Teleostei</taxon>
        <taxon>Protacanthopterygii</taxon>
        <taxon>Salmoniformes</taxon>
        <taxon>Salmonidae</taxon>
        <taxon>Salmoninae</taxon>
        <taxon>Salmo</taxon>
    </lineage>
</organism>
<dbReference type="Pfam" id="PF21896">
    <property type="entry name" value="Talin_IBS2B"/>
    <property type="match status" value="3"/>
</dbReference>
<dbReference type="PANTHER" id="PTHR19981:SF34">
    <property type="entry name" value="TALIN-2"/>
    <property type="match status" value="1"/>
</dbReference>